<dbReference type="InterPro" id="IPR002372">
    <property type="entry name" value="PQQ_rpt_dom"/>
</dbReference>
<dbReference type="PANTHER" id="PTHR34512">
    <property type="entry name" value="CELL SURFACE PROTEIN"/>
    <property type="match status" value="1"/>
</dbReference>
<protein>
    <submittedName>
        <fullName evidence="3">Secreted protein, with PKD repeat domain</fullName>
    </submittedName>
</protein>
<dbReference type="RefSeq" id="WP_238477058.1">
    <property type="nucleotide sequence ID" value="NZ_CP064786.1"/>
</dbReference>
<evidence type="ECO:0000313" key="4">
    <source>
        <dbReference type="Proteomes" id="UP000663586"/>
    </source>
</evidence>
<proteinExistence type="predicted"/>
<dbReference type="EMBL" id="CP064786">
    <property type="protein sequence ID" value="QSG02989.1"/>
    <property type="molecule type" value="Genomic_DNA"/>
</dbReference>
<gene>
    <name evidence="3" type="ORF">AArcS_1779</name>
</gene>
<reference evidence="3" key="1">
    <citation type="submission" date="2020-11" db="EMBL/GenBank/DDBJ databases">
        <title>Carbohydrate-dependent, anaerobic sulfur respiration: A novel catabolism in halophilic archaea.</title>
        <authorList>
            <person name="Sorokin D.Y."/>
            <person name="Messina E."/>
            <person name="Smedile F."/>
            <person name="La Cono V."/>
            <person name="Hallsworth J.E."/>
            <person name="Yakimov M.M."/>
        </authorList>
    </citation>
    <scope>NUCLEOTIDE SEQUENCE</scope>
    <source>
        <strain evidence="3">AArc-S</strain>
    </source>
</reference>
<dbReference type="SUPFAM" id="SSF50998">
    <property type="entry name" value="Quinoprotein alcohol dehydrogenase-like"/>
    <property type="match status" value="1"/>
</dbReference>
<accession>A0A897MVM7</accession>
<name>A0A897MVM7_9EURY</name>
<sequence length="406" mass="44068">MDGLNTGRRTLLAVVGGVTGLGAAGCLQLEEGDDESPADGSDESDSGDEDTADSEDSVSFEVAWTGTDVDGLDAFIEENDIRTNPEIRPHGVVDESVYVIGGNSGALAAINPDTRAVETRYDSETREWDGVTSTHLTDDSVYMAGPTDDGGKIVKLTPGDDLVWSRTAVNEHESVSQFAVCDEYLFACSRNRTQDTTMAFEVFDTNGDQVFVETWDEDSIVNNFRDLAVTENFVFIGELNTAYVYDIDGQELLESADLFGVEHGRHFTIEDSVLYSVGRYETKAIDLETNELLFDAEPGGVVDPVLSETSLLVGDETGLYSYDRTTGEENWHHRTTNEVSGGPVVLDGIAYALDDSDLLYAVRIDDGTVLHDGEVPFDGRTPLLSTDDSLVFTDQDGLVIVEPTVS</sequence>
<dbReference type="InterPro" id="IPR015943">
    <property type="entry name" value="WD40/YVTN_repeat-like_dom_sf"/>
</dbReference>
<dbReference type="KEGG" id="hara:AArcS_1779"/>
<feature type="region of interest" description="Disordered" evidence="1">
    <location>
        <begin position="30"/>
        <end position="58"/>
    </location>
</feature>
<dbReference type="Gene3D" id="2.130.10.10">
    <property type="entry name" value="YVTN repeat-like/Quinoprotein amine dehydrogenase"/>
    <property type="match status" value="2"/>
</dbReference>
<dbReference type="Pfam" id="PF13360">
    <property type="entry name" value="PQQ_2"/>
    <property type="match status" value="1"/>
</dbReference>
<dbReference type="InterPro" id="IPR011047">
    <property type="entry name" value="Quinoprotein_ADH-like_sf"/>
</dbReference>
<organism evidence="3 4">
    <name type="scientific">Natranaeroarchaeum sulfidigenes</name>
    <dbReference type="NCBI Taxonomy" id="2784880"/>
    <lineage>
        <taxon>Archaea</taxon>
        <taxon>Methanobacteriati</taxon>
        <taxon>Methanobacteriota</taxon>
        <taxon>Stenosarchaea group</taxon>
        <taxon>Halobacteria</taxon>
        <taxon>Halobacteriales</taxon>
        <taxon>Natronoarchaeaceae</taxon>
        <taxon>Natranaeroarchaeum</taxon>
    </lineage>
</organism>
<evidence type="ECO:0000256" key="1">
    <source>
        <dbReference type="SAM" id="MobiDB-lite"/>
    </source>
</evidence>
<evidence type="ECO:0000313" key="3">
    <source>
        <dbReference type="EMBL" id="QSG02989.1"/>
    </source>
</evidence>
<evidence type="ECO:0000259" key="2">
    <source>
        <dbReference type="Pfam" id="PF13360"/>
    </source>
</evidence>
<feature type="domain" description="Pyrrolo-quinoline quinone repeat" evidence="2">
    <location>
        <begin position="299"/>
        <end position="375"/>
    </location>
</feature>
<dbReference type="PANTHER" id="PTHR34512:SF30">
    <property type="entry name" value="OUTER MEMBRANE PROTEIN ASSEMBLY FACTOR BAMB"/>
    <property type="match status" value="1"/>
</dbReference>
<dbReference type="Proteomes" id="UP000663586">
    <property type="component" value="Chromosome"/>
</dbReference>
<keyword evidence="4" id="KW-1185">Reference proteome</keyword>
<dbReference type="AlphaFoldDB" id="A0A897MVM7"/>
<dbReference type="GeneID" id="70685157"/>